<feature type="transmembrane region" description="Helical" evidence="1">
    <location>
        <begin position="103"/>
        <end position="125"/>
    </location>
</feature>
<dbReference type="InterPro" id="IPR050927">
    <property type="entry name" value="TRPM"/>
</dbReference>
<evidence type="ECO:0000313" key="3">
    <source>
        <dbReference type="WBParaSite" id="jg22350"/>
    </source>
</evidence>
<evidence type="ECO:0000313" key="2">
    <source>
        <dbReference type="Proteomes" id="UP000887574"/>
    </source>
</evidence>
<dbReference type="PANTHER" id="PTHR13800">
    <property type="entry name" value="TRANSIENT RECEPTOR POTENTIAL CATION CHANNEL, SUBFAMILY M, MEMBER 6"/>
    <property type="match status" value="1"/>
</dbReference>
<dbReference type="GO" id="GO:0005261">
    <property type="term" value="F:monoatomic cation channel activity"/>
    <property type="evidence" value="ECO:0007669"/>
    <property type="project" value="TreeGrafter"/>
</dbReference>
<keyword evidence="1" id="KW-1133">Transmembrane helix</keyword>
<dbReference type="Proteomes" id="UP000887574">
    <property type="component" value="Unplaced"/>
</dbReference>
<dbReference type="AlphaFoldDB" id="A0A915DRG0"/>
<keyword evidence="2" id="KW-1185">Reference proteome</keyword>
<keyword evidence="1" id="KW-0472">Membrane</keyword>
<proteinExistence type="predicted"/>
<organism evidence="2 3">
    <name type="scientific">Ditylenchus dipsaci</name>
    <dbReference type="NCBI Taxonomy" id="166011"/>
    <lineage>
        <taxon>Eukaryota</taxon>
        <taxon>Metazoa</taxon>
        <taxon>Ecdysozoa</taxon>
        <taxon>Nematoda</taxon>
        <taxon>Chromadorea</taxon>
        <taxon>Rhabditida</taxon>
        <taxon>Tylenchina</taxon>
        <taxon>Tylenchomorpha</taxon>
        <taxon>Sphaerularioidea</taxon>
        <taxon>Anguinidae</taxon>
        <taxon>Anguininae</taxon>
        <taxon>Ditylenchus</taxon>
    </lineage>
</organism>
<evidence type="ECO:0000256" key="1">
    <source>
        <dbReference type="SAM" id="Phobius"/>
    </source>
</evidence>
<dbReference type="PANTHER" id="PTHR13800:SF41">
    <property type="entry name" value="PROTEIN CED-11"/>
    <property type="match status" value="1"/>
</dbReference>
<sequence>MWLIEALWVLNIRMDNSSWREMPWTIFDVCCVTVFLMFLLSVRIAGTYLPKLVQFNSFAYTQKAAWSMFLLYECYKTLFIYIPLSDVLGPLMVRIKLMITRDFVNFIILVLLVVFSSAFAIKALVFPDLGLNVSTAGESLSWALSALFTTDLTLLKESEQCHRMLLPNQRTNQCKGIGGYADPRCPTQGWLGQLTVVEYLLILKLISWPILFALFARTAKQVDDEADRIWKYQLYSLATNFSLRPSLPPPLTPLFFAGHQLPSRCSGFAGIAIHKPSTVYRNPSVPSSRSKNQNRYWTRLSIAHWKSTKPQKSVASSKSGDKELSEKLKLLFLFNTTFGSDQGIETAGEQGDGAINEDSQPSKYTVKEENRSWTSEFGVEVKKNVQDDSAQNVIELGKHWRHRKFSELLSTAGNSTKLPSHKSYALSCDGLPLNPQGRTGLAGRGEYARFGPNKLFIYVMFTNKSDNLSVLTTSSSSDLPSKWRYGLARSDEFLEQLLTLIGVQDTEIQLMTSRGYLEVGQAESHLAHVASKTLHSSKDTDNAWTEADVWAADLSYLSDFNLKIDGYEWKPVSSAVFSSADYQEFVELSLQG</sequence>
<accession>A0A915DRG0</accession>
<dbReference type="GO" id="GO:0030001">
    <property type="term" value="P:metal ion transport"/>
    <property type="evidence" value="ECO:0007669"/>
    <property type="project" value="TreeGrafter"/>
</dbReference>
<reference evidence="3" key="1">
    <citation type="submission" date="2022-11" db="UniProtKB">
        <authorList>
            <consortium name="WormBaseParasite"/>
        </authorList>
    </citation>
    <scope>IDENTIFICATION</scope>
</reference>
<feature type="transmembrane region" description="Helical" evidence="1">
    <location>
        <begin position="24"/>
        <end position="44"/>
    </location>
</feature>
<protein>
    <submittedName>
        <fullName evidence="3">Uncharacterized protein</fullName>
    </submittedName>
</protein>
<keyword evidence="1" id="KW-0812">Transmembrane</keyword>
<dbReference type="Pfam" id="PF25969">
    <property type="entry name" value="NUDT9_N"/>
    <property type="match status" value="1"/>
</dbReference>
<dbReference type="WBParaSite" id="jg22350">
    <property type="protein sequence ID" value="jg22350"/>
    <property type="gene ID" value="jg22350"/>
</dbReference>
<dbReference type="GO" id="GO:0005886">
    <property type="term" value="C:plasma membrane"/>
    <property type="evidence" value="ECO:0007669"/>
    <property type="project" value="TreeGrafter"/>
</dbReference>
<name>A0A915DRG0_9BILA</name>